<reference evidence="2 3" key="1">
    <citation type="journal article" date="2019" name="Int. J. Syst. Evol. Microbiol.">
        <title>The Global Catalogue of Microorganisms (GCM) 10K type strain sequencing project: providing services to taxonomists for standard genome sequencing and annotation.</title>
        <authorList>
            <consortium name="The Broad Institute Genomics Platform"/>
            <consortium name="The Broad Institute Genome Sequencing Center for Infectious Disease"/>
            <person name="Wu L."/>
            <person name="Ma J."/>
        </authorList>
    </citation>
    <scope>NUCLEOTIDE SEQUENCE [LARGE SCALE GENOMIC DNA]</scope>
    <source>
        <strain evidence="2 3">JCM 16114</strain>
    </source>
</reference>
<feature type="compositionally biased region" description="Gly residues" evidence="1">
    <location>
        <begin position="315"/>
        <end position="327"/>
    </location>
</feature>
<sequence length="667" mass="72339">MCPWFLLRTTGLPVSLLDGLGHPDLRRLTERLLAAERRLTAERRAFERLAAPMRGSVLRLAPERRAQARHCIRSVRTGMPLSGEELGLLESLGLGEWARRWQSAVVVAGAARAAARSAYAAARLVTRRKVAEAYDEESVREAAFLADPAFYQAIVRHPLARRPGDGTARRSRLLSAAAHRQLRRLTVGGGGGGPVLYARFQPGDERALRVGEPGTERVVVEAGEWLARHVGDAGRVEELRVRYADAPWPRRAERFEDARLEALDSAGRCALMADGPSGRGMVGEGPPGGGTVGDGPAGDRHSRGGTAGGEHARGGPAGDGPARGGVEGRPHPHGWGGRARDAEAWGPQRHEVFREARSSPYSERVTIGGGALAGLRAALTAVLPLWHLATLLADDPAHLHALTTTLERLASEALTRCDEPHVIRLTSQDVARATAHLWDRTQPRPTLPGPDLMAVGPTLDEATWLLCGVRADCRPLHEPIPAQLRPAQHPFPDPPTSPGPALHPPTSPGPALHPPTSPGPALHPPTSPGPALHPPTSSGPDRHPEIDLGAHTPRILLDDLIYQRARWRVPLPAERGADAFDRWLAIHRLRRERALPRHVFVHHPATPTPFYVDFCDPFAVEDLARHDPAEVLITEMLPAPGQLWWRVDGREQCAELRLGCVVRSAPR</sequence>
<protein>
    <recommendedName>
        <fullName evidence="4">Lantibiotic dehydratase N-terminal domain-containing protein</fullName>
    </recommendedName>
</protein>
<accession>A0ABN3CEU5</accession>
<evidence type="ECO:0000313" key="3">
    <source>
        <dbReference type="Proteomes" id="UP001499843"/>
    </source>
</evidence>
<evidence type="ECO:0000256" key="1">
    <source>
        <dbReference type="SAM" id="MobiDB-lite"/>
    </source>
</evidence>
<feature type="compositionally biased region" description="Gly residues" evidence="1">
    <location>
        <begin position="277"/>
        <end position="296"/>
    </location>
</feature>
<feature type="region of interest" description="Disordered" evidence="1">
    <location>
        <begin position="483"/>
        <end position="548"/>
    </location>
</feature>
<dbReference type="Proteomes" id="UP001499843">
    <property type="component" value="Unassembled WGS sequence"/>
</dbReference>
<evidence type="ECO:0000313" key="2">
    <source>
        <dbReference type="EMBL" id="GAA2207906.1"/>
    </source>
</evidence>
<evidence type="ECO:0008006" key="4">
    <source>
        <dbReference type="Google" id="ProtNLM"/>
    </source>
</evidence>
<feature type="region of interest" description="Disordered" evidence="1">
    <location>
        <begin position="274"/>
        <end position="343"/>
    </location>
</feature>
<organism evidence="2 3">
    <name type="scientific">Nonomuraea monospora</name>
    <dbReference type="NCBI Taxonomy" id="568818"/>
    <lineage>
        <taxon>Bacteria</taxon>
        <taxon>Bacillati</taxon>
        <taxon>Actinomycetota</taxon>
        <taxon>Actinomycetes</taxon>
        <taxon>Streptosporangiales</taxon>
        <taxon>Streptosporangiaceae</taxon>
        <taxon>Nonomuraea</taxon>
    </lineage>
</organism>
<gene>
    <name evidence="2" type="ORF">GCM10009850_033640</name>
</gene>
<name>A0ABN3CEU5_9ACTN</name>
<proteinExistence type="predicted"/>
<dbReference type="EMBL" id="BAAAQX010000007">
    <property type="protein sequence ID" value="GAA2207906.1"/>
    <property type="molecule type" value="Genomic_DNA"/>
</dbReference>
<feature type="compositionally biased region" description="Pro residues" evidence="1">
    <location>
        <begin position="489"/>
        <end position="533"/>
    </location>
</feature>
<comment type="caution">
    <text evidence="2">The sequence shown here is derived from an EMBL/GenBank/DDBJ whole genome shotgun (WGS) entry which is preliminary data.</text>
</comment>
<keyword evidence="3" id="KW-1185">Reference proteome</keyword>